<gene>
    <name evidence="3" type="ORF">SSX86_000803</name>
</gene>
<accession>A0AAP0DXV3</accession>
<comment type="caution">
    <text evidence="3">The sequence shown here is derived from an EMBL/GenBank/DDBJ whole genome shotgun (WGS) entry which is preliminary data.</text>
</comment>
<feature type="region of interest" description="Disordered" evidence="2">
    <location>
        <begin position="1"/>
        <end position="20"/>
    </location>
</feature>
<evidence type="ECO:0000313" key="3">
    <source>
        <dbReference type="EMBL" id="KAK9079133.1"/>
    </source>
</evidence>
<protein>
    <submittedName>
        <fullName evidence="3">Uncharacterized protein</fullName>
    </submittedName>
</protein>
<name>A0AAP0DXV3_9ASTR</name>
<evidence type="ECO:0000313" key="4">
    <source>
        <dbReference type="Proteomes" id="UP001408789"/>
    </source>
</evidence>
<dbReference type="Proteomes" id="UP001408789">
    <property type="component" value="Unassembled WGS sequence"/>
</dbReference>
<sequence>MAAAPKKPSSAVVKRVEDEETARSLPVNVPDWSKIVVGKEDFISELSDDRSGKPIPRHDKFLARRRNTMASFEGNGRFLMKKRDLSKVRTGGWDKIGFNEED</sequence>
<dbReference type="AlphaFoldDB" id="A0AAP0DXV3"/>
<dbReference type="EMBL" id="JBCNJP010000003">
    <property type="protein sequence ID" value="KAK9079133.1"/>
    <property type="molecule type" value="Genomic_DNA"/>
</dbReference>
<evidence type="ECO:0000256" key="2">
    <source>
        <dbReference type="SAM" id="MobiDB-lite"/>
    </source>
</evidence>
<evidence type="ECO:0000256" key="1">
    <source>
        <dbReference type="ARBA" id="ARBA00034773"/>
    </source>
</evidence>
<dbReference type="PANTHER" id="PTHR46525">
    <property type="entry name" value="EMB|CAB72159.1"/>
    <property type="match status" value="1"/>
</dbReference>
<dbReference type="Pfam" id="PF04520">
    <property type="entry name" value="Senescence_reg"/>
    <property type="match status" value="1"/>
</dbReference>
<reference evidence="3 4" key="1">
    <citation type="submission" date="2024-04" db="EMBL/GenBank/DDBJ databases">
        <title>The reference genome of an endangered Asteraceae, Deinandra increscens subsp. villosa, native to the Central Coast of California.</title>
        <authorList>
            <person name="Guilliams M."/>
            <person name="Hasenstab-Lehman K."/>
            <person name="Meyer R."/>
            <person name="Mcevoy S."/>
        </authorList>
    </citation>
    <scope>NUCLEOTIDE SEQUENCE [LARGE SCALE GENOMIC DNA]</scope>
    <source>
        <tissue evidence="3">Leaf</tissue>
    </source>
</reference>
<dbReference type="GO" id="GO:0010150">
    <property type="term" value="P:leaf senescence"/>
    <property type="evidence" value="ECO:0007669"/>
    <property type="project" value="UniProtKB-ARBA"/>
</dbReference>
<dbReference type="InterPro" id="IPR007608">
    <property type="entry name" value="Senescence_reg_S40"/>
</dbReference>
<comment type="similarity">
    <text evidence="1">Belongs to the senescence regulator S40 family.</text>
</comment>
<keyword evidence="4" id="KW-1185">Reference proteome</keyword>
<proteinExistence type="inferred from homology"/>
<dbReference type="PANTHER" id="PTHR46525:SF2">
    <property type="entry name" value="EMB|CAB72159.1"/>
    <property type="match status" value="1"/>
</dbReference>
<organism evidence="3 4">
    <name type="scientific">Deinandra increscens subsp. villosa</name>
    <dbReference type="NCBI Taxonomy" id="3103831"/>
    <lineage>
        <taxon>Eukaryota</taxon>
        <taxon>Viridiplantae</taxon>
        <taxon>Streptophyta</taxon>
        <taxon>Embryophyta</taxon>
        <taxon>Tracheophyta</taxon>
        <taxon>Spermatophyta</taxon>
        <taxon>Magnoliopsida</taxon>
        <taxon>eudicotyledons</taxon>
        <taxon>Gunneridae</taxon>
        <taxon>Pentapetalae</taxon>
        <taxon>asterids</taxon>
        <taxon>campanulids</taxon>
        <taxon>Asterales</taxon>
        <taxon>Asteraceae</taxon>
        <taxon>Asteroideae</taxon>
        <taxon>Heliantheae alliance</taxon>
        <taxon>Madieae</taxon>
        <taxon>Madiinae</taxon>
        <taxon>Deinandra</taxon>
    </lineage>
</organism>